<dbReference type="AlphaFoldDB" id="A0A3Q4ICF4"/>
<dbReference type="Ensembl" id="ENSNBRT00000029436.1">
    <property type="protein sequence ID" value="ENSNBRP00000028687.1"/>
    <property type="gene ID" value="ENSNBRG00000021858.1"/>
</dbReference>
<name>A0A3Q4ICF4_NEOBR</name>
<reference evidence="2" key="2">
    <citation type="submission" date="2025-09" db="UniProtKB">
        <authorList>
            <consortium name="Ensembl"/>
        </authorList>
    </citation>
    <scope>IDENTIFICATION</scope>
</reference>
<reference evidence="2" key="1">
    <citation type="submission" date="2025-08" db="UniProtKB">
        <authorList>
            <consortium name="Ensembl"/>
        </authorList>
    </citation>
    <scope>IDENTIFICATION</scope>
</reference>
<sequence>MKETKQGKRLEHQGHERSSDIISKFPSVFKGHGTLPYTYKIQLKDDAVPVVHAPRRVPAPLRTIKREFKKARDSKTDPYLALLSYRASSLECGASPAELLMHRKLRTTLPHISKENDNAHDNKLTDKRMKLKHRQKRNYDKTARRLEPLQERDVVRIAGPDFWDKKATVLTENGQVLRRNRRSLLKTQDVKHQDTETGTEQRGANPVEHHSEPPSPSPMSEILRRSTRPKKPTERLIEQV</sequence>
<dbReference type="GeneTree" id="ENSGT01030000235859"/>
<keyword evidence="3" id="KW-1185">Reference proteome</keyword>
<feature type="region of interest" description="Disordered" evidence="1">
    <location>
        <begin position="180"/>
        <end position="240"/>
    </location>
</feature>
<dbReference type="OMA" id="QFQHTSQ"/>
<dbReference type="PANTHER" id="PTHR37984:SF5">
    <property type="entry name" value="PROTEIN NYNRIN-LIKE"/>
    <property type="match status" value="1"/>
</dbReference>
<proteinExistence type="predicted"/>
<accession>A0A3Q4ICF4</accession>
<dbReference type="InterPro" id="IPR050951">
    <property type="entry name" value="Retrovirus_Pol_polyprotein"/>
</dbReference>
<dbReference type="STRING" id="32507.ENSNBRP00000028687"/>
<feature type="region of interest" description="Disordered" evidence="1">
    <location>
        <begin position="1"/>
        <end position="23"/>
    </location>
</feature>
<dbReference type="Proteomes" id="UP000261580">
    <property type="component" value="Unassembled WGS sequence"/>
</dbReference>
<evidence type="ECO:0000313" key="2">
    <source>
        <dbReference type="Ensembl" id="ENSNBRP00000028687.1"/>
    </source>
</evidence>
<feature type="compositionally biased region" description="Basic and acidic residues" evidence="1">
    <location>
        <begin position="1"/>
        <end position="19"/>
    </location>
</feature>
<organism evidence="2 3">
    <name type="scientific">Neolamprologus brichardi</name>
    <name type="common">Fairy cichlid</name>
    <name type="synonym">Lamprologus brichardi</name>
    <dbReference type="NCBI Taxonomy" id="32507"/>
    <lineage>
        <taxon>Eukaryota</taxon>
        <taxon>Metazoa</taxon>
        <taxon>Chordata</taxon>
        <taxon>Craniata</taxon>
        <taxon>Vertebrata</taxon>
        <taxon>Euteleostomi</taxon>
        <taxon>Actinopterygii</taxon>
        <taxon>Neopterygii</taxon>
        <taxon>Teleostei</taxon>
        <taxon>Neoteleostei</taxon>
        <taxon>Acanthomorphata</taxon>
        <taxon>Ovalentaria</taxon>
        <taxon>Cichlomorphae</taxon>
        <taxon>Cichliformes</taxon>
        <taxon>Cichlidae</taxon>
        <taxon>African cichlids</taxon>
        <taxon>Pseudocrenilabrinae</taxon>
        <taxon>Lamprologini</taxon>
        <taxon>Neolamprologus</taxon>
    </lineage>
</organism>
<dbReference type="PANTHER" id="PTHR37984">
    <property type="entry name" value="PROTEIN CBG26694"/>
    <property type="match status" value="1"/>
</dbReference>
<protein>
    <submittedName>
        <fullName evidence="2">Uncharacterized protein</fullName>
    </submittedName>
</protein>
<evidence type="ECO:0000313" key="3">
    <source>
        <dbReference type="Proteomes" id="UP000261580"/>
    </source>
</evidence>
<evidence type="ECO:0000256" key="1">
    <source>
        <dbReference type="SAM" id="MobiDB-lite"/>
    </source>
</evidence>
<feature type="compositionally biased region" description="Basic and acidic residues" evidence="1">
    <location>
        <begin position="231"/>
        <end position="240"/>
    </location>
</feature>